<dbReference type="InterPro" id="IPR036250">
    <property type="entry name" value="AcylCo_DH-like_C"/>
</dbReference>
<dbReference type="PIRSF" id="PIRSF016578">
    <property type="entry name" value="HsaA"/>
    <property type="match status" value="1"/>
</dbReference>
<proteinExistence type="inferred from homology"/>
<keyword evidence="4 5" id="KW-0274">FAD</keyword>
<evidence type="ECO:0000256" key="5">
    <source>
        <dbReference type="RuleBase" id="RU362125"/>
    </source>
</evidence>
<dbReference type="Pfam" id="PF02770">
    <property type="entry name" value="Acyl-CoA_dh_M"/>
    <property type="match status" value="1"/>
</dbReference>
<dbReference type="EMBL" id="JBHPBY010000208">
    <property type="protein sequence ID" value="MFC1851620.1"/>
    <property type="molecule type" value="Genomic_DNA"/>
</dbReference>
<dbReference type="Gene3D" id="1.10.540.10">
    <property type="entry name" value="Acyl-CoA dehydrogenase/oxidase, N-terminal domain"/>
    <property type="match status" value="1"/>
</dbReference>
<dbReference type="Proteomes" id="UP001594351">
    <property type="component" value="Unassembled WGS sequence"/>
</dbReference>
<evidence type="ECO:0000256" key="3">
    <source>
        <dbReference type="ARBA" id="ARBA00022630"/>
    </source>
</evidence>
<dbReference type="Gene3D" id="1.20.140.10">
    <property type="entry name" value="Butyryl-CoA Dehydrogenase, subunit A, domain 3"/>
    <property type="match status" value="1"/>
</dbReference>
<gene>
    <name evidence="9" type="ORF">ACFL27_15625</name>
</gene>
<keyword evidence="10" id="KW-1185">Reference proteome</keyword>
<accession>A0ABV6YZJ5</accession>
<protein>
    <submittedName>
        <fullName evidence="9">Acyl-CoA dehydrogenase family protein</fullName>
        <ecNumber evidence="9">1.-.-.-</ecNumber>
    </submittedName>
</protein>
<reference evidence="9 10" key="1">
    <citation type="submission" date="2024-09" db="EMBL/GenBank/DDBJ databases">
        <title>Laminarin stimulates single cell rates of sulfate reduction while oxygen inhibits transcriptomic activity in coastal marine sediment.</title>
        <authorList>
            <person name="Lindsay M."/>
            <person name="Orcutt B."/>
            <person name="Emerson D."/>
            <person name="Stepanauskas R."/>
            <person name="D'Angelo T."/>
        </authorList>
    </citation>
    <scope>NUCLEOTIDE SEQUENCE [LARGE SCALE GENOMIC DNA]</scope>
    <source>
        <strain evidence="9">SAG AM-311-K15</strain>
    </source>
</reference>
<dbReference type="PROSITE" id="PS00072">
    <property type="entry name" value="ACYL_COA_DH_1"/>
    <property type="match status" value="1"/>
</dbReference>
<comment type="similarity">
    <text evidence="2 5">Belongs to the acyl-CoA dehydrogenase family.</text>
</comment>
<dbReference type="InterPro" id="IPR006089">
    <property type="entry name" value="Acyl-CoA_DH_CS"/>
</dbReference>
<evidence type="ECO:0000256" key="1">
    <source>
        <dbReference type="ARBA" id="ARBA00001974"/>
    </source>
</evidence>
<evidence type="ECO:0000259" key="6">
    <source>
        <dbReference type="Pfam" id="PF00441"/>
    </source>
</evidence>
<evidence type="ECO:0000259" key="7">
    <source>
        <dbReference type="Pfam" id="PF02770"/>
    </source>
</evidence>
<feature type="domain" description="Acyl-CoA dehydrogenase/oxidase N-terminal" evidence="8">
    <location>
        <begin position="6"/>
        <end position="120"/>
    </location>
</feature>
<dbReference type="PANTHER" id="PTHR43884">
    <property type="entry name" value="ACYL-COA DEHYDROGENASE"/>
    <property type="match status" value="1"/>
</dbReference>
<evidence type="ECO:0000256" key="2">
    <source>
        <dbReference type="ARBA" id="ARBA00009347"/>
    </source>
</evidence>
<name>A0ABV6YZJ5_UNCC1</name>
<dbReference type="Pfam" id="PF00441">
    <property type="entry name" value="Acyl-CoA_dh_1"/>
    <property type="match status" value="1"/>
</dbReference>
<dbReference type="InterPro" id="IPR046373">
    <property type="entry name" value="Acyl-CoA_Oxase/DH_mid-dom_sf"/>
</dbReference>
<dbReference type="SUPFAM" id="SSF56645">
    <property type="entry name" value="Acyl-CoA dehydrogenase NM domain-like"/>
    <property type="match status" value="1"/>
</dbReference>
<organism evidence="9 10">
    <name type="scientific">candidate division CSSED10-310 bacterium</name>
    <dbReference type="NCBI Taxonomy" id="2855610"/>
    <lineage>
        <taxon>Bacteria</taxon>
        <taxon>Bacteria division CSSED10-310</taxon>
    </lineage>
</organism>
<dbReference type="InterPro" id="IPR009100">
    <property type="entry name" value="AcylCoA_DH/oxidase_NM_dom_sf"/>
</dbReference>
<keyword evidence="5 9" id="KW-0560">Oxidoreductase</keyword>
<evidence type="ECO:0000256" key="4">
    <source>
        <dbReference type="ARBA" id="ARBA00022827"/>
    </source>
</evidence>
<dbReference type="InterPro" id="IPR009075">
    <property type="entry name" value="AcylCo_DH/oxidase_C"/>
</dbReference>
<dbReference type="GO" id="GO:0016491">
    <property type="term" value="F:oxidoreductase activity"/>
    <property type="evidence" value="ECO:0007669"/>
    <property type="project" value="UniProtKB-KW"/>
</dbReference>
<feature type="domain" description="Acyl-CoA dehydrogenase/oxidase C-terminal" evidence="6">
    <location>
        <begin position="231"/>
        <end position="380"/>
    </location>
</feature>
<keyword evidence="3 5" id="KW-0285">Flavoprotein</keyword>
<comment type="caution">
    <text evidence="9">The sequence shown here is derived from an EMBL/GenBank/DDBJ whole genome shotgun (WGS) entry which is preliminary data.</text>
</comment>
<dbReference type="SUPFAM" id="SSF47203">
    <property type="entry name" value="Acyl-CoA dehydrogenase C-terminal domain-like"/>
    <property type="match status" value="1"/>
</dbReference>
<dbReference type="EC" id="1.-.-.-" evidence="9"/>
<dbReference type="PANTHER" id="PTHR43884:SF12">
    <property type="entry name" value="ISOVALERYL-COA DEHYDROGENASE, MITOCHONDRIAL-RELATED"/>
    <property type="match status" value="1"/>
</dbReference>
<dbReference type="Pfam" id="PF02771">
    <property type="entry name" value="Acyl-CoA_dh_N"/>
    <property type="match status" value="1"/>
</dbReference>
<sequence>MDFALTDEQKMFKETVKKFTEESIAPYCEEADLKGEFSREAWQQLGEFGLLSLHFPEEYGGQDSDALTACIAGEALGEGGADGGLVLAMGAHTYLCGDTILNNGTAAQKEKYLPKLASGEWIGCMGLTEPDAGSDAAAISTTAVKEGDRYILNGTKTFITNGPLAEVAVIFAVTNKEAGHFGVSAFLVDKGTPGFEAGKKMNKLGVRSSTTSELFMDEVEIPVENLLGQEGTGFIIALHALEWDRSALLAPFVGAMNRALSDCANYAIVRKQFGRSIADFQAIQHKIADMKVFVEAARLLVYRVAWNKDQGKDLNHMEASIAKLFVGDWGMPVASEAVQIHGGYGFMHEYPVERLFRDVKLAQIGGGTSEIQRMIIARMLKERAS</sequence>
<dbReference type="InterPro" id="IPR006091">
    <property type="entry name" value="Acyl-CoA_Oxase/DH_mid-dom"/>
</dbReference>
<dbReference type="InterPro" id="IPR037069">
    <property type="entry name" value="AcylCoA_DH/ox_N_sf"/>
</dbReference>
<dbReference type="PROSITE" id="PS00073">
    <property type="entry name" value="ACYL_COA_DH_2"/>
    <property type="match status" value="1"/>
</dbReference>
<evidence type="ECO:0000259" key="8">
    <source>
        <dbReference type="Pfam" id="PF02771"/>
    </source>
</evidence>
<evidence type="ECO:0000313" key="9">
    <source>
        <dbReference type="EMBL" id="MFC1851620.1"/>
    </source>
</evidence>
<feature type="domain" description="Acyl-CoA oxidase/dehydrogenase middle" evidence="7">
    <location>
        <begin position="124"/>
        <end position="219"/>
    </location>
</feature>
<dbReference type="Gene3D" id="2.40.110.10">
    <property type="entry name" value="Butyryl-CoA Dehydrogenase, subunit A, domain 2"/>
    <property type="match status" value="1"/>
</dbReference>
<comment type="cofactor">
    <cofactor evidence="1 5">
        <name>FAD</name>
        <dbReference type="ChEBI" id="CHEBI:57692"/>
    </cofactor>
</comment>
<dbReference type="InterPro" id="IPR013786">
    <property type="entry name" value="AcylCoA_DH/ox_N"/>
</dbReference>
<evidence type="ECO:0000313" key="10">
    <source>
        <dbReference type="Proteomes" id="UP001594351"/>
    </source>
</evidence>